<evidence type="ECO:0000313" key="1">
    <source>
        <dbReference type="EMBL" id="KAH7912351.1"/>
    </source>
</evidence>
<dbReference type="EMBL" id="MU267653">
    <property type="protein sequence ID" value="KAH7912351.1"/>
    <property type="molecule type" value="Genomic_DNA"/>
</dbReference>
<organism evidence="1 2">
    <name type="scientific">Hygrophoropsis aurantiaca</name>
    <dbReference type="NCBI Taxonomy" id="72124"/>
    <lineage>
        <taxon>Eukaryota</taxon>
        <taxon>Fungi</taxon>
        <taxon>Dikarya</taxon>
        <taxon>Basidiomycota</taxon>
        <taxon>Agaricomycotina</taxon>
        <taxon>Agaricomycetes</taxon>
        <taxon>Agaricomycetidae</taxon>
        <taxon>Boletales</taxon>
        <taxon>Coniophorineae</taxon>
        <taxon>Hygrophoropsidaceae</taxon>
        <taxon>Hygrophoropsis</taxon>
    </lineage>
</organism>
<comment type="caution">
    <text evidence="1">The sequence shown here is derived from an EMBL/GenBank/DDBJ whole genome shotgun (WGS) entry which is preliminary data.</text>
</comment>
<proteinExistence type="predicted"/>
<accession>A0ACB8AFK1</accession>
<sequence>MSYTNANPSVGALQIGGFTMIFLFGIVSIQVYHYYRKYTGDSVWLKSLVACVWCFELAHSITVAAGMYTTSVTNFGKATAETLDPLPPGFLWSVLCGGFIGPVVQAFFAHRVYIFSKQIYLPMLYWTTCFLRLVGTLFTSIYIIRSQSSLQDVAQTFGWLIKTILVVSAVSDTLVAISMCYYLKRERSLAIGRTAKLLDRLMTYTIETGVFTSWTEITILICFMKEKTNLAWFGVYLILAEVYANALMANLNARRNRSTLDDAMYLSAPLAFIASGRTRSQGSRSIPLKDIAELDDDALAPRLSNGMGDKVPAPEIVIAICQETQVERDGPGASREHPDALLE</sequence>
<name>A0ACB8AFK1_9AGAM</name>
<reference evidence="1" key="1">
    <citation type="journal article" date="2021" name="New Phytol.">
        <title>Evolutionary innovations through gain and loss of genes in the ectomycorrhizal Boletales.</title>
        <authorList>
            <person name="Wu G."/>
            <person name="Miyauchi S."/>
            <person name="Morin E."/>
            <person name="Kuo A."/>
            <person name="Drula E."/>
            <person name="Varga T."/>
            <person name="Kohler A."/>
            <person name="Feng B."/>
            <person name="Cao Y."/>
            <person name="Lipzen A."/>
            <person name="Daum C."/>
            <person name="Hundley H."/>
            <person name="Pangilinan J."/>
            <person name="Johnson J."/>
            <person name="Barry K."/>
            <person name="LaButti K."/>
            <person name="Ng V."/>
            <person name="Ahrendt S."/>
            <person name="Min B."/>
            <person name="Choi I.G."/>
            <person name="Park H."/>
            <person name="Plett J.M."/>
            <person name="Magnuson J."/>
            <person name="Spatafora J.W."/>
            <person name="Nagy L.G."/>
            <person name="Henrissat B."/>
            <person name="Grigoriev I.V."/>
            <person name="Yang Z.L."/>
            <person name="Xu J."/>
            <person name="Martin F.M."/>
        </authorList>
    </citation>
    <scope>NUCLEOTIDE SEQUENCE</scope>
    <source>
        <strain evidence="1">ATCC 28755</strain>
    </source>
</reference>
<protein>
    <submittedName>
        <fullName evidence="1">Uncharacterized protein</fullName>
    </submittedName>
</protein>
<evidence type="ECO:0000313" key="2">
    <source>
        <dbReference type="Proteomes" id="UP000790377"/>
    </source>
</evidence>
<gene>
    <name evidence="1" type="ORF">BJ138DRAFT_1112387</name>
</gene>
<dbReference type="Proteomes" id="UP000790377">
    <property type="component" value="Unassembled WGS sequence"/>
</dbReference>
<keyword evidence="2" id="KW-1185">Reference proteome</keyword>